<dbReference type="EMBL" id="BNJK01000001">
    <property type="protein sequence ID" value="GHO92743.1"/>
    <property type="molecule type" value="Genomic_DNA"/>
</dbReference>
<keyword evidence="2" id="KW-1185">Reference proteome</keyword>
<evidence type="ECO:0000313" key="2">
    <source>
        <dbReference type="Proteomes" id="UP000597444"/>
    </source>
</evidence>
<gene>
    <name evidence="1" type="ORF">KSF_027910</name>
</gene>
<evidence type="ECO:0000313" key="1">
    <source>
        <dbReference type="EMBL" id="GHO92743.1"/>
    </source>
</evidence>
<organism evidence="1 2">
    <name type="scientific">Reticulibacter mediterranei</name>
    <dbReference type="NCBI Taxonomy" id="2778369"/>
    <lineage>
        <taxon>Bacteria</taxon>
        <taxon>Bacillati</taxon>
        <taxon>Chloroflexota</taxon>
        <taxon>Ktedonobacteria</taxon>
        <taxon>Ktedonobacterales</taxon>
        <taxon>Reticulibacteraceae</taxon>
        <taxon>Reticulibacter</taxon>
    </lineage>
</organism>
<comment type="caution">
    <text evidence="1">The sequence shown here is derived from an EMBL/GenBank/DDBJ whole genome shotgun (WGS) entry which is preliminary data.</text>
</comment>
<sequence length="86" mass="9505">MNRFLMQAIVELAVFVGISDDEIVDPDAAVEQLEQLSMILKGLTPGERSTFITFIQGMAHAEADDPRAKERVEFLHSLAENIGSDD</sequence>
<dbReference type="Proteomes" id="UP000597444">
    <property type="component" value="Unassembled WGS sequence"/>
</dbReference>
<reference evidence="1" key="1">
    <citation type="submission" date="2020-10" db="EMBL/GenBank/DDBJ databases">
        <title>Taxonomic study of unclassified bacteria belonging to the class Ktedonobacteria.</title>
        <authorList>
            <person name="Yabe S."/>
            <person name="Wang C.M."/>
            <person name="Zheng Y."/>
            <person name="Sakai Y."/>
            <person name="Cavaletti L."/>
            <person name="Monciardini P."/>
            <person name="Donadio S."/>
        </authorList>
    </citation>
    <scope>NUCLEOTIDE SEQUENCE</scope>
    <source>
        <strain evidence="1">ID150040</strain>
    </source>
</reference>
<accession>A0A8J3IHU7</accession>
<protein>
    <submittedName>
        <fullName evidence="1">Uncharacterized protein</fullName>
    </submittedName>
</protein>
<dbReference type="AlphaFoldDB" id="A0A8J3IHU7"/>
<proteinExistence type="predicted"/>
<name>A0A8J3IHU7_9CHLR</name>